<dbReference type="PRINTS" id="PR00696">
    <property type="entry name" value="RSOLVASERUVC"/>
</dbReference>
<keyword evidence="4 13" id="KW-0479">Metal-binding</keyword>
<dbReference type="AlphaFoldDB" id="A0A975AXR6"/>
<dbReference type="GO" id="GO:0000287">
    <property type="term" value="F:magnesium ion binding"/>
    <property type="evidence" value="ECO:0007669"/>
    <property type="project" value="UniProtKB-UniRule"/>
</dbReference>
<feature type="active site" evidence="13">
    <location>
        <position position="140"/>
    </location>
</feature>
<dbReference type="InterPro" id="IPR020563">
    <property type="entry name" value="X-over_junc_endoDNase_Mg_BS"/>
</dbReference>
<dbReference type="InterPro" id="IPR036397">
    <property type="entry name" value="RNaseH_sf"/>
</dbReference>
<keyword evidence="11 13" id="KW-0234">DNA repair</keyword>
<evidence type="ECO:0000256" key="7">
    <source>
        <dbReference type="ARBA" id="ARBA00022801"/>
    </source>
</evidence>
<evidence type="ECO:0000256" key="13">
    <source>
        <dbReference type="HAMAP-Rule" id="MF_00034"/>
    </source>
</evidence>
<comment type="subunit">
    <text evidence="13">Homodimer which binds Holliday junction (HJ) DNA. The HJ becomes 2-fold symmetrical on binding to RuvC with unstacked arms; it has a different conformation from HJ DNA in complex with RuvA. In the full resolvosome a probable DNA-RuvA(4)-RuvB(12)-RuvC(2) complex forms which resolves the HJ.</text>
</comment>
<dbReference type="KEGG" id="aaut:ACETAC_07495"/>
<keyword evidence="16" id="KW-1185">Reference proteome</keyword>
<comment type="similarity">
    <text evidence="1 13">Belongs to the RuvC family.</text>
</comment>
<evidence type="ECO:0000256" key="1">
    <source>
        <dbReference type="ARBA" id="ARBA00009518"/>
    </source>
</evidence>
<reference evidence="15" key="1">
    <citation type="submission" date="2020-08" db="EMBL/GenBank/DDBJ databases">
        <title>Genomic insights into the carbon and energy metabolism of the first obligate autotrophic acetogenic bacterium Aceticella autotrophica gen. nov., sp. nov.</title>
        <authorList>
            <person name="Toshchakov S.V."/>
            <person name="Elcheninov A.G."/>
            <person name="Kublanov I.V."/>
            <person name="Frolov E.N."/>
            <person name="Lebedinsky A.V."/>
        </authorList>
    </citation>
    <scope>NUCLEOTIDE SEQUENCE</scope>
    <source>
        <strain evidence="15">3443-3Ac</strain>
    </source>
</reference>
<keyword evidence="2 13" id="KW-0963">Cytoplasm</keyword>
<comment type="subcellular location">
    <subcellularLocation>
        <location evidence="13">Cytoplasm</location>
    </subcellularLocation>
</comment>
<dbReference type="GO" id="GO:0048476">
    <property type="term" value="C:Holliday junction resolvase complex"/>
    <property type="evidence" value="ECO:0007669"/>
    <property type="project" value="UniProtKB-UniRule"/>
</dbReference>
<evidence type="ECO:0000256" key="4">
    <source>
        <dbReference type="ARBA" id="ARBA00022723"/>
    </source>
</evidence>
<feature type="binding site" evidence="13">
    <location>
        <position position="67"/>
    </location>
    <ligand>
        <name>Mg(2+)</name>
        <dbReference type="ChEBI" id="CHEBI:18420"/>
        <label>2</label>
    </ligand>
</feature>
<evidence type="ECO:0000256" key="10">
    <source>
        <dbReference type="ARBA" id="ARBA00023172"/>
    </source>
</evidence>
<feature type="active site" evidence="13">
    <location>
        <position position="7"/>
    </location>
</feature>
<evidence type="ECO:0000313" key="16">
    <source>
        <dbReference type="Proteomes" id="UP000671913"/>
    </source>
</evidence>
<dbReference type="NCBIfam" id="NF000711">
    <property type="entry name" value="PRK00039.2-1"/>
    <property type="match status" value="1"/>
</dbReference>
<dbReference type="Proteomes" id="UP000671913">
    <property type="component" value="Chromosome"/>
</dbReference>
<feature type="binding site" evidence="13">
    <location>
        <position position="7"/>
    </location>
    <ligand>
        <name>Mg(2+)</name>
        <dbReference type="ChEBI" id="CHEBI:18420"/>
        <label>1</label>
    </ligand>
</feature>
<organism evidence="15 16">
    <name type="scientific">Aceticella autotrophica</name>
    <dbReference type="NCBI Taxonomy" id="2755338"/>
    <lineage>
        <taxon>Bacteria</taxon>
        <taxon>Bacillati</taxon>
        <taxon>Bacillota</taxon>
        <taxon>Clostridia</taxon>
        <taxon>Thermoanaerobacterales</taxon>
        <taxon>Thermoanaerobacteraceae</taxon>
        <taxon>Aceticella</taxon>
    </lineage>
</organism>
<comment type="cofactor">
    <cofactor evidence="13">
        <name>Mg(2+)</name>
        <dbReference type="ChEBI" id="CHEBI:18420"/>
    </cofactor>
    <text evidence="13">Binds 2 Mg(2+) ion per subunit.</text>
</comment>
<evidence type="ECO:0000256" key="3">
    <source>
        <dbReference type="ARBA" id="ARBA00022722"/>
    </source>
</evidence>
<dbReference type="GO" id="GO:0006310">
    <property type="term" value="P:DNA recombination"/>
    <property type="evidence" value="ECO:0007669"/>
    <property type="project" value="UniProtKB-UniRule"/>
</dbReference>
<protein>
    <recommendedName>
        <fullName evidence="13 14">Crossover junction endodeoxyribonuclease RuvC</fullName>
        <ecNumber evidence="13 14">3.1.21.10</ecNumber>
    </recommendedName>
    <alternativeName>
        <fullName evidence="13">Holliday junction nuclease RuvC</fullName>
    </alternativeName>
    <alternativeName>
        <fullName evidence="13">Holliday junction resolvase RuvC</fullName>
    </alternativeName>
</protein>
<dbReference type="Pfam" id="PF02075">
    <property type="entry name" value="RuvC"/>
    <property type="match status" value="1"/>
</dbReference>
<name>A0A975AXR6_9THEO</name>
<dbReference type="InterPro" id="IPR002176">
    <property type="entry name" value="X-over_junc_endoDNase_RuvC"/>
</dbReference>
<proteinExistence type="inferred from homology"/>
<evidence type="ECO:0000313" key="15">
    <source>
        <dbReference type="EMBL" id="QSZ28397.1"/>
    </source>
</evidence>
<accession>A0A975AXR6</accession>
<feature type="binding site" evidence="13">
    <location>
        <position position="140"/>
    </location>
    <ligand>
        <name>Mg(2+)</name>
        <dbReference type="ChEBI" id="CHEBI:18420"/>
        <label>1</label>
    </ligand>
</feature>
<feature type="active site" evidence="13">
    <location>
        <position position="67"/>
    </location>
</feature>
<dbReference type="HAMAP" id="MF_00034">
    <property type="entry name" value="RuvC"/>
    <property type="match status" value="1"/>
</dbReference>
<dbReference type="SUPFAM" id="SSF53098">
    <property type="entry name" value="Ribonuclease H-like"/>
    <property type="match status" value="1"/>
</dbReference>
<evidence type="ECO:0000256" key="5">
    <source>
        <dbReference type="ARBA" id="ARBA00022759"/>
    </source>
</evidence>
<keyword evidence="7 13" id="KW-0378">Hydrolase</keyword>
<evidence type="ECO:0000256" key="8">
    <source>
        <dbReference type="ARBA" id="ARBA00022842"/>
    </source>
</evidence>
<evidence type="ECO:0000256" key="9">
    <source>
        <dbReference type="ARBA" id="ARBA00023125"/>
    </source>
</evidence>
<dbReference type="CDD" id="cd16962">
    <property type="entry name" value="RuvC"/>
    <property type="match status" value="1"/>
</dbReference>
<dbReference type="NCBIfam" id="TIGR00228">
    <property type="entry name" value="ruvC"/>
    <property type="match status" value="1"/>
</dbReference>
<dbReference type="PANTHER" id="PTHR30194">
    <property type="entry name" value="CROSSOVER JUNCTION ENDODEOXYRIBONUCLEASE RUVC"/>
    <property type="match status" value="1"/>
</dbReference>
<dbReference type="Gene3D" id="3.30.420.10">
    <property type="entry name" value="Ribonuclease H-like superfamily/Ribonuclease H"/>
    <property type="match status" value="1"/>
</dbReference>
<dbReference type="FunFam" id="3.30.420.10:FF:000002">
    <property type="entry name" value="Crossover junction endodeoxyribonuclease RuvC"/>
    <property type="match status" value="1"/>
</dbReference>
<dbReference type="PANTHER" id="PTHR30194:SF3">
    <property type="entry name" value="CROSSOVER JUNCTION ENDODEOXYRIBONUCLEASE RUVC"/>
    <property type="match status" value="1"/>
</dbReference>
<dbReference type="PROSITE" id="PS01321">
    <property type="entry name" value="RUVC"/>
    <property type="match status" value="1"/>
</dbReference>
<evidence type="ECO:0000256" key="12">
    <source>
        <dbReference type="ARBA" id="ARBA00029354"/>
    </source>
</evidence>
<sequence length="162" mass="17822">MRILGIDPGIAIMGYGIIDYDKNKYKVLEYGAVTTESGISKSMRLKDIYDNIVSIIDEYKPDVMSIEELFFNKNAKTVITIGESRGVTILAAINSGIAVKEYTPLQVKQAVVGYGRAEKAQVQTMVKAILNLKEIPKPDDVADALAIAICHCHSDIMNAKLR</sequence>
<comment type="catalytic activity">
    <reaction evidence="12 13">
        <text>Endonucleolytic cleavage at a junction such as a reciprocal single-stranded crossover between two homologous DNA duplexes (Holliday junction).</text>
        <dbReference type="EC" id="3.1.21.10"/>
    </reaction>
</comment>
<dbReference type="RefSeq" id="WP_284681093.1">
    <property type="nucleotide sequence ID" value="NZ_CP060096.1"/>
</dbReference>
<keyword evidence="6 13" id="KW-0227">DNA damage</keyword>
<dbReference type="GO" id="GO:0003677">
    <property type="term" value="F:DNA binding"/>
    <property type="evidence" value="ECO:0007669"/>
    <property type="project" value="UniProtKB-KW"/>
</dbReference>
<dbReference type="EMBL" id="CP060096">
    <property type="protein sequence ID" value="QSZ28397.1"/>
    <property type="molecule type" value="Genomic_DNA"/>
</dbReference>
<gene>
    <name evidence="13 15" type="primary">ruvC</name>
    <name evidence="15" type="ORF">ACETAC_07495</name>
</gene>
<dbReference type="InterPro" id="IPR012337">
    <property type="entry name" value="RNaseH-like_sf"/>
</dbReference>
<dbReference type="GO" id="GO:0008821">
    <property type="term" value="F:crossover junction DNA endonuclease activity"/>
    <property type="evidence" value="ECO:0007669"/>
    <property type="project" value="UniProtKB-UniRule"/>
</dbReference>
<dbReference type="GO" id="GO:0006281">
    <property type="term" value="P:DNA repair"/>
    <property type="evidence" value="ECO:0007669"/>
    <property type="project" value="UniProtKB-UniRule"/>
</dbReference>
<evidence type="ECO:0000256" key="6">
    <source>
        <dbReference type="ARBA" id="ARBA00022763"/>
    </source>
</evidence>
<comment type="function">
    <text evidence="13">The RuvA-RuvB-RuvC complex processes Holliday junction (HJ) DNA during genetic recombination and DNA repair. Endonuclease that resolves HJ intermediates. Cleaves cruciform DNA by making single-stranded nicks across the HJ at symmetrical positions within the homologous arms, yielding a 5'-phosphate and a 3'-hydroxyl group; requires a central core of homology in the junction. The consensus cleavage sequence is 5'-(A/T)TT(C/G)-3'. Cleavage occurs on the 3'-side of the TT dinucleotide at the point of strand exchange. HJ branch migration catalyzed by RuvA-RuvB allows RuvC to scan DNA until it finds its consensus sequence, where it cleaves and resolves the cruciform DNA.</text>
</comment>
<keyword evidence="3 13" id="KW-0540">Nuclease</keyword>
<evidence type="ECO:0000256" key="2">
    <source>
        <dbReference type="ARBA" id="ARBA00022490"/>
    </source>
</evidence>
<dbReference type="GO" id="GO:0005737">
    <property type="term" value="C:cytoplasm"/>
    <property type="evidence" value="ECO:0007669"/>
    <property type="project" value="UniProtKB-SubCell"/>
</dbReference>
<keyword evidence="8 13" id="KW-0460">Magnesium</keyword>
<dbReference type="EC" id="3.1.21.10" evidence="13 14"/>
<evidence type="ECO:0000256" key="14">
    <source>
        <dbReference type="NCBIfam" id="TIGR00228"/>
    </source>
</evidence>
<keyword evidence="9 13" id="KW-0238">DNA-binding</keyword>
<evidence type="ECO:0000256" key="11">
    <source>
        <dbReference type="ARBA" id="ARBA00023204"/>
    </source>
</evidence>
<keyword evidence="5 13" id="KW-0255">Endonuclease</keyword>
<keyword evidence="10 13" id="KW-0233">DNA recombination</keyword>